<dbReference type="GO" id="GO:0004497">
    <property type="term" value="F:monooxygenase activity"/>
    <property type="evidence" value="ECO:0007669"/>
    <property type="project" value="UniProtKB-KW"/>
</dbReference>
<gene>
    <name evidence="2" type="ORF">EV210_10457</name>
</gene>
<dbReference type="EMBL" id="SLUI01000004">
    <property type="protein sequence ID" value="TCL38091.1"/>
    <property type="molecule type" value="Genomic_DNA"/>
</dbReference>
<dbReference type="Pfam" id="PF03992">
    <property type="entry name" value="ABM"/>
    <property type="match status" value="1"/>
</dbReference>
<feature type="domain" description="ABM" evidence="1">
    <location>
        <begin position="2"/>
        <end position="90"/>
    </location>
</feature>
<protein>
    <submittedName>
        <fullName evidence="2">Quinol monooxygenase YgiN</fullName>
    </submittedName>
</protein>
<dbReference type="Gene3D" id="3.30.70.100">
    <property type="match status" value="1"/>
</dbReference>
<comment type="caution">
    <text evidence="2">The sequence shown here is derived from an EMBL/GenBank/DDBJ whole genome shotgun (WGS) entry which is preliminary data.</text>
</comment>
<dbReference type="AlphaFoldDB" id="A0A4R1PYZ8"/>
<dbReference type="OrthoDB" id="9806189at2"/>
<keyword evidence="2" id="KW-0560">Oxidoreductase</keyword>
<evidence type="ECO:0000313" key="2">
    <source>
        <dbReference type="EMBL" id="TCL38091.1"/>
    </source>
</evidence>
<dbReference type="InterPro" id="IPR050744">
    <property type="entry name" value="AI-2_Isomerase_LsrG"/>
</dbReference>
<dbReference type="SUPFAM" id="SSF54909">
    <property type="entry name" value="Dimeric alpha+beta barrel"/>
    <property type="match status" value="1"/>
</dbReference>
<dbReference type="InterPro" id="IPR011008">
    <property type="entry name" value="Dimeric_a/b-barrel"/>
</dbReference>
<dbReference type="PANTHER" id="PTHR33336:SF15">
    <property type="entry name" value="ABM DOMAIN-CONTAINING PROTEIN"/>
    <property type="match status" value="1"/>
</dbReference>
<sequence>MVVLIATLQAKPGKEQELETALKSVLPQVETEQGTVQYILHRSEKQTGKFMFYEKYADKAALNHHSTTPYLKELFATIPGLLAEKPVIELYEDIAAIKR</sequence>
<reference evidence="2 3" key="1">
    <citation type="submission" date="2019-03" db="EMBL/GenBank/DDBJ databases">
        <title>Genomic Encyclopedia of Type Strains, Phase IV (KMG-IV): sequencing the most valuable type-strain genomes for metagenomic binning, comparative biology and taxonomic classification.</title>
        <authorList>
            <person name="Goeker M."/>
        </authorList>
    </citation>
    <scope>NUCLEOTIDE SEQUENCE [LARGE SCALE GENOMIC DNA]</scope>
    <source>
        <strain evidence="2 3">DSM 15969</strain>
    </source>
</reference>
<dbReference type="InterPro" id="IPR007138">
    <property type="entry name" value="ABM_dom"/>
</dbReference>
<proteinExistence type="predicted"/>
<organism evidence="2 3">
    <name type="scientific">Anaerospora hongkongensis</name>
    <dbReference type="NCBI Taxonomy" id="244830"/>
    <lineage>
        <taxon>Bacteria</taxon>
        <taxon>Bacillati</taxon>
        <taxon>Bacillota</taxon>
        <taxon>Negativicutes</taxon>
        <taxon>Selenomonadales</taxon>
        <taxon>Sporomusaceae</taxon>
        <taxon>Anaerospora</taxon>
    </lineage>
</organism>
<evidence type="ECO:0000259" key="1">
    <source>
        <dbReference type="PROSITE" id="PS51725"/>
    </source>
</evidence>
<dbReference type="RefSeq" id="WP_132077539.1">
    <property type="nucleotide sequence ID" value="NZ_DAIMLW010000519.1"/>
</dbReference>
<dbReference type="PANTHER" id="PTHR33336">
    <property type="entry name" value="QUINOL MONOOXYGENASE YGIN-RELATED"/>
    <property type="match status" value="1"/>
</dbReference>
<keyword evidence="2" id="KW-0503">Monooxygenase</keyword>
<name>A0A4R1PYZ8_9FIRM</name>
<accession>A0A4R1PYZ8</accession>
<keyword evidence="3" id="KW-1185">Reference proteome</keyword>
<evidence type="ECO:0000313" key="3">
    <source>
        <dbReference type="Proteomes" id="UP000295063"/>
    </source>
</evidence>
<dbReference type="Proteomes" id="UP000295063">
    <property type="component" value="Unassembled WGS sequence"/>
</dbReference>
<dbReference type="PROSITE" id="PS51725">
    <property type="entry name" value="ABM"/>
    <property type="match status" value="1"/>
</dbReference>